<gene>
    <name evidence="2" type="ORF">NIT7321_02746</name>
</gene>
<feature type="compositionally biased region" description="Low complexity" evidence="1">
    <location>
        <begin position="99"/>
        <end position="127"/>
    </location>
</feature>
<evidence type="ECO:0000256" key="1">
    <source>
        <dbReference type="SAM" id="MobiDB-lite"/>
    </source>
</evidence>
<accession>A0A0H5D450</accession>
<sequence length="240" mass="24567">MIAFFNFSDMPRTPAAMAGTIVGQNLRFWRGAISMMGAVPAAQVELAQSVWGLGVSAAVAAPDAVAVQKPTTKPAAKPAARRKSVARSKAKPISRKAATKQATPQTAPARTAASKAAPANATSASKPFASQRKTQGDPAGTTSNTDATRPSVAETKPSRPTPVRRRHRAPSKPAEMPVAASSLQAEQSSKRQALSPSAAATKVAGDIKAAPKAAPAPTPEAVAETGKPVPQVKKTTPPKS</sequence>
<organism evidence="2 3">
    <name type="scientific">Phaeobacter italicus</name>
    <dbReference type="NCBI Taxonomy" id="481446"/>
    <lineage>
        <taxon>Bacteria</taxon>
        <taxon>Pseudomonadati</taxon>
        <taxon>Pseudomonadota</taxon>
        <taxon>Alphaproteobacteria</taxon>
        <taxon>Rhodobacterales</taxon>
        <taxon>Roseobacteraceae</taxon>
        <taxon>Phaeobacter</taxon>
    </lineage>
</organism>
<feature type="compositionally biased region" description="Polar residues" evidence="1">
    <location>
        <begin position="181"/>
        <end position="195"/>
    </location>
</feature>
<feature type="compositionally biased region" description="Basic residues" evidence="1">
    <location>
        <begin position="79"/>
        <end position="98"/>
    </location>
</feature>
<keyword evidence="3" id="KW-1185">Reference proteome</keyword>
<proteinExistence type="predicted"/>
<dbReference type="EMBL" id="CVRL01000035">
    <property type="protein sequence ID" value="CRL11876.1"/>
    <property type="molecule type" value="Genomic_DNA"/>
</dbReference>
<evidence type="ECO:0000313" key="3">
    <source>
        <dbReference type="Proteomes" id="UP000043764"/>
    </source>
</evidence>
<dbReference type="AlphaFoldDB" id="A0A0H5D450"/>
<reference evidence="3" key="1">
    <citation type="submission" date="2015-05" db="EMBL/GenBank/DDBJ databases">
        <authorList>
            <person name="Rodrigo-Torres Lidia"/>
            <person name="Arahal R.David."/>
        </authorList>
    </citation>
    <scope>NUCLEOTIDE SEQUENCE [LARGE SCALE GENOMIC DNA]</scope>
    <source>
        <strain evidence="3">CECT 7321</strain>
    </source>
</reference>
<dbReference type="Proteomes" id="UP000043764">
    <property type="component" value="Unassembled WGS sequence"/>
</dbReference>
<feature type="region of interest" description="Disordered" evidence="1">
    <location>
        <begin position="67"/>
        <end position="240"/>
    </location>
</feature>
<dbReference type="STRING" id="481446.NIT7645_00492"/>
<evidence type="ECO:0000313" key="2">
    <source>
        <dbReference type="EMBL" id="CRL11876.1"/>
    </source>
</evidence>
<name>A0A0H5D450_9RHOB</name>
<feature type="compositionally biased region" description="Low complexity" evidence="1">
    <location>
        <begin position="208"/>
        <end position="240"/>
    </location>
</feature>
<feature type="compositionally biased region" description="Low complexity" evidence="1">
    <location>
        <begin position="67"/>
        <end position="78"/>
    </location>
</feature>
<protein>
    <submittedName>
        <fullName evidence="2">Uncharacterized protein</fullName>
    </submittedName>
</protein>